<accession>A0A8S9WVM6</accession>
<reference evidence="1" key="1">
    <citation type="journal article" date="2021" name="Mol. Ecol. Resour.">
        <title>Apolygus lucorum genome provides insights into omnivorousness and mesophyll feeding.</title>
        <authorList>
            <person name="Liu Y."/>
            <person name="Liu H."/>
            <person name="Wang H."/>
            <person name="Huang T."/>
            <person name="Liu B."/>
            <person name="Yang B."/>
            <person name="Yin L."/>
            <person name="Li B."/>
            <person name="Zhang Y."/>
            <person name="Zhang S."/>
            <person name="Jiang F."/>
            <person name="Zhang X."/>
            <person name="Ren Y."/>
            <person name="Wang B."/>
            <person name="Wang S."/>
            <person name="Lu Y."/>
            <person name="Wu K."/>
            <person name="Fan W."/>
            <person name="Wang G."/>
        </authorList>
    </citation>
    <scope>NUCLEOTIDE SEQUENCE</scope>
    <source>
        <strain evidence="1">12Hb</strain>
    </source>
</reference>
<dbReference type="EMBL" id="WIXP02000013">
    <property type="protein sequence ID" value="KAF6200743.1"/>
    <property type="molecule type" value="Genomic_DNA"/>
</dbReference>
<organism evidence="1 2">
    <name type="scientific">Apolygus lucorum</name>
    <name type="common">Small green plant bug</name>
    <name type="synonym">Lygocoris lucorum</name>
    <dbReference type="NCBI Taxonomy" id="248454"/>
    <lineage>
        <taxon>Eukaryota</taxon>
        <taxon>Metazoa</taxon>
        <taxon>Ecdysozoa</taxon>
        <taxon>Arthropoda</taxon>
        <taxon>Hexapoda</taxon>
        <taxon>Insecta</taxon>
        <taxon>Pterygota</taxon>
        <taxon>Neoptera</taxon>
        <taxon>Paraneoptera</taxon>
        <taxon>Hemiptera</taxon>
        <taxon>Heteroptera</taxon>
        <taxon>Panheteroptera</taxon>
        <taxon>Cimicomorpha</taxon>
        <taxon>Miridae</taxon>
        <taxon>Mirini</taxon>
        <taxon>Apolygus</taxon>
    </lineage>
</organism>
<proteinExistence type="predicted"/>
<keyword evidence="2" id="KW-1185">Reference proteome</keyword>
<gene>
    <name evidence="1" type="ORF">GE061_005188</name>
</gene>
<protein>
    <submittedName>
        <fullName evidence="1">Uncharacterized protein</fullName>
    </submittedName>
</protein>
<sequence length="151" mass="17271">MGKDRLFEFAESPRGSGGVDAVSGWHHCLVAHLPVITICDFQASLITSPIKLIFDCCSRKKCSFTFIRLVLRSRAHNVVFNSFGKINFFVIRRSVEVITHLRTHLKRRKINKLIADGSIMRAARSHSDRIRPFWRPQNQRLLDVRLPGCTG</sequence>
<comment type="caution">
    <text evidence="1">The sequence shown here is derived from an EMBL/GenBank/DDBJ whole genome shotgun (WGS) entry which is preliminary data.</text>
</comment>
<dbReference type="AlphaFoldDB" id="A0A8S9WVM6"/>
<evidence type="ECO:0000313" key="1">
    <source>
        <dbReference type="EMBL" id="KAF6200743.1"/>
    </source>
</evidence>
<dbReference type="Proteomes" id="UP000466442">
    <property type="component" value="Unassembled WGS sequence"/>
</dbReference>
<name>A0A8S9WVM6_APOLU</name>
<evidence type="ECO:0000313" key="2">
    <source>
        <dbReference type="Proteomes" id="UP000466442"/>
    </source>
</evidence>